<protein>
    <submittedName>
        <fullName evidence="1">Uncharacterized protein</fullName>
    </submittedName>
</protein>
<accession>A0A7C2MA32</accession>
<gene>
    <name evidence="1" type="ORF">ENO10_07760</name>
</gene>
<organism evidence="1">
    <name type="scientific">Salinimicrobium catena</name>
    <dbReference type="NCBI Taxonomy" id="390640"/>
    <lineage>
        <taxon>Bacteria</taxon>
        <taxon>Pseudomonadati</taxon>
        <taxon>Bacteroidota</taxon>
        <taxon>Flavobacteriia</taxon>
        <taxon>Flavobacteriales</taxon>
        <taxon>Flavobacteriaceae</taxon>
        <taxon>Salinimicrobium</taxon>
    </lineage>
</organism>
<dbReference type="EMBL" id="DSEE01000563">
    <property type="protein sequence ID" value="HER41100.1"/>
    <property type="molecule type" value="Genomic_DNA"/>
</dbReference>
<dbReference type="Proteomes" id="UP000885753">
    <property type="component" value="Unassembled WGS sequence"/>
</dbReference>
<sequence length="100" mass="11121">MASPVTRLILIFLLSFSGVTMGQELPPVINFDPIEYGAGNQNWMISQGEDKKIYVANGLGLLEYTGTSWNLYPVPNKTIVRSVKVVEDKIFTGAYMELGY</sequence>
<evidence type="ECO:0000313" key="1">
    <source>
        <dbReference type="EMBL" id="HER41100.1"/>
    </source>
</evidence>
<comment type="caution">
    <text evidence="1">The sequence shown here is derived from an EMBL/GenBank/DDBJ whole genome shotgun (WGS) entry which is preliminary data.</text>
</comment>
<feature type="non-terminal residue" evidence="1">
    <location>
        <position position="100"/>
    </location>
</feature>
<name>A0A7C2MA32_9FLAO</name>
<dbReference type="AlphaFoldDB" id="A0A7C2MA32"/>
<reference evidence="1" key="1">
    <citation type="journal article" date="2020" name="mSystems">
        <title>Genome- and Community-Level Interaction Insights into Carbon Utilization and Element Cycling Functions of Hydrothermarchaeota in Hydrothermal Sediment.</title>
        <authorList>
            <person name="Zhou Z."/>
            <person name="Liu Y."/>
            <person name="Xu W."/>
            <person name="Pan J."/>
            <person name="Luo Z.H."/>
            <person name="Li M."/>
        </authorList>
    </citation>
    <scope>NUCLEOTIDE SEQUENCE [LARGE SCALE GENOMIC DNA]</scope>
    <source>
        <strain evidence="1">SpSt-1235</strain>
    </source>
</reference>
<proteinExistence type="predicted"/>